<feature type="compositionally biased region" description="Low complexity" evidence="1">
    <location>
        <begin position="23"/>
        <end position="46"/>
    </location>
</feature>
<dbReference type="Proteomes" id="UP001044222">
    <property type="component" value="Unassembled WGS sequence"/>
</dbReference>
<dbReference type="AlphaFoldDB" id="A0A9D3S2E8"/>
<comment type="caution">
    <text evidence="2">The sequence shown here is derived from an EMBL/GenBank/DDBJ whole genome shotgun (WGS) entry which is preliminary data.</text>
</comment>
<protein>
    <submittedName>
        <fullName evidence="2">Uncharacterized protein</fullName>
    </submittedName>
</protein>
<gene>
    <name evidence="2" type="ORF">ANANG_G00066800</name>
</gene>
<feature type="non-terminal residue" evidence="2">
    <location>
        <position position="1"/>
    </location>
</feature>
<feature type="compositionally biased region" description="Low complexity" evidence="1">
    <location>
        <begin position="64"/>
        <end position="78"/>
    </location>
</feature>
<sequence length="180" mass="18885">AAAVAVAVASRGRGRSPAPWTPPSAWSTRRSTSTPCWTTATTPASCRDAQPQRPPEPVPELLPAHHAPQLGDAAAAGAGRDGQHGHRGHELHANGSGGREQVSQLDVLSPGHTKPFPHRPGSLAAELTPPFLPRPFQFRVISHTLGFIAQSSRHAAVSVFSSNRSADMICDSLSSSSCSR</sequence>
<organism evidence="2 3">
    <name type="scientific">Anguilla anguilla</name>
    <name type="common">European freshwater eel</name>
    <name type="synonym">Muraena anguilla</name>
    <dbReference type="NCBI Taxonomy" id="7936"/>
    <lineage>
        <taxon>Eukaryota</taxon>
        <taxon>Metazoa</taxon>
        <taxon>Chordata</taxon>
        <taxon>Craniata</taxon>
        <taxon>Vertebrata</taxon>
        <taxon>Euteleostomi</taxon>
        <taxon>Actinopterygii</taxon>
        <taxon>Neopterygii</taxon>
        <taxon>Teleostei</taxon>
        <taxon>Anguilliformes</taxon>
        <taxon>Anguillidae</taxon>
        <taxon>Anguilla</taxon>
    </lineage>
</organism>
<proteinExistence type="predicted"/>
<accession>A0A9D3S2E8</accession>
<dbReference type="EMBL" id="JAFIRN010000003">
    <property type="protein sequence ID" value="KAG5852839.1"/>
    <property type="molecule type" value="Genomic_DNA"/>
</dbReference>
<evidence type="ECO:0000313" key="3">
    <source>
        <dbReference type="Proteomes" id="UP001044222"/>
    </source>
</evidence>
<reference evidence="2" key="1">
    <citation type="submission" date="2021-01" db="EMBL/GenBank/DDBJ databases">
        <title>A chromosome-scale assembly of European eel, Anguilla anguilla.</title>
        <authorList>
            <person name="Henkel C."/>
            <person name="Jong-Raadsen S.A."/>
            <person name="Dufour S."/>
            <person name="Weltzien F.-A."/>
            <person name="Palstra A.P."/>
            <person name="Pelster B."/>
            <person name="Spaink H.P."/>
            <person name="Van Den Thillart G.E."/>
            <person name="Jansen H."/>
            <person name="Zahm M."/>
            <person name="Klopp C."/>
            <person name="Cedric C."/>
            <person name="Louis A."/>
            <person name="Berthelot C."/>
            <person name="Parey E."/>
            <person name="Roest Crollius H."/>
            <person name="Montfort J."/>
            <person name="Robinson-Rechavi M."/>
            <person name="Bucao C."/>
            <person name="Bouchez O."/>
            <person name="Gislard M."/>
            <person name="Lluch J."/>
            <person name="Milhes M."/>
            <person name="Lampietro C."/>
            <person name="Lopez Roques C."/>
            <person name="Donnadieu C."/>
            <person name="Braasch I."/>
            <person name="Desvignes T."/>
            <person name="Postlethwait J."/>
            <person name="Bobe J."/>
            <person name="Guiguen Y."/>
            <person name="Dirks R."/>
        </authorList>
    </citation>
    <scope>NUCLEOTIDE SEQUENCE</scope>
    <source>
        <strain evidence="2">Tag_6206</strain>
        <tissue evidence="2">Liver</tissue>
    </source>
</reference>
<feature type="region of interest" description="Disordered" evidence="1">
    <location>
        <begin position="1"/>
        <end position="101"/>
    </location>
</feature>
<keyword evidence="3" id="KW-1185">Reference proteome</keyword>
<evidence type="ECO:0000256" key="1">
    <source>
        <dbReference type="SAM" id="MobiDB-lite"/>
    </source>
</evidence>
<name>A0A9D3S2E8_ANGAN</name>
<evidence type="ECO:0000313" key="2">
    <source>
        <dbReference type="EMBL" id="KAG5852839.1"/>
    </source>
</evidence>
<feature type="compositionally biased region" description="Basic and acidic residues" evidence="1">
    <location>
        <begin position="81"/>
        <end position="92"/>
    </location>
</feature>